<evidence type="ECO:0000256" key="2">
    <source>
        <dbReference type="ARBA" id="ARBA00008684"/>
    </source>
</evidence>
<dbReference type="InterPro" id="IPR017441">
    <property type="entry name" value="Protein_kinase_ATP_BS"/>
</dbReference>
<comment type="caution">
    <text evidence="25">The sequence shown here is derived from an EMBL/GenBank/DDBJ whole genome shotgun (WGS) entry which is preliminary data.</text>
</comment>
<dbReference type="SUPFAM" id="SSF52058">
    <property type="entry name" value="L domain-like"/>
    <property type="match status" value="1"/>
</dbReference>
<dbReference type="GO" id="GO:0099402">
    <property type="term" value="P:plant organ development"/>
    <property type="evidence" value="ECO:0007669"/>
    <property type="project" value="UniProtKB-ARBA"/>
</dbReference>
<feature type="binding site" evidence="21">
    <location>
        <position position="754"/>
    </location>
    <ligand>
        <name>ATP</name>
        <dbReference type="ChEBI" id="CHEBI:30616"/>
    </ligand>
</feature>
<evidence type="ECO:0000256" key="22">
    <source>
        <dbReference type="SAM" id="Phobius"/>
    </source>
</evidence>
<dbReference type="AlphaFoldDB" id="A0AAD9XMB5"/>
<dbReference type="InterPro" id="IPR001245">
    <property type="entry name" value="Ser-Thr/Tyr_kinase_cat_dom"/>
</dbReference>
<keyword evidence="8" id="KW-0808">Transferase</keyword>
<dbReference type="Gene3D" id="3.80.10.10">
    <property type="entry name" value="Ribonuclease Inhibitor"/>
    <property type="match status" value="4"/>
</dbReference>
<evidence type="ECO:0000313" key="26">
    <source>
        <dbReference type="Proteomes" id="UP001280121"/>
    </source>
</evidence>
<dbReference type="FunFam" id="1.10.510.10:FF:000358">
    <property type="entry name" value="Putative leucine-rich repeat receptor-like serine/threonine-protein kinase"/>
    <property type="match status" value="1"/>
</dbReference>
<evidence type="ECO:0000259" key="24">
    <source>
        <dbReference type="PROSITE" id="PS50011"/>
    </source>
</evidence>
<dbReference type="EC" id="2.7.11.1" evidence="3"/>
<dbReference type="GO" id="GO:0005524">
    <property type="term" value="F:ATP binding"/>
    <property type="evidence" value="ECO:0007669"/>
    <property type="project" value="UniProtKB-UniRule"/>
</dbReference>
<dbReference type="PANTHER" id="PTHR48056:SF73">
    <property type="entry name" value="LRR RECEPTOR-LIKE SERINE_THREONINE-PROTEIN KINASE EFR"/>
    <property type="match status" value="1"/>
</dbReference>
<keyword evidence="17" id="KW-0675">Receptor</keyword>
<keyword evidence="9 22" id="KW-0812">Transmembrane</keyword>
<evidence type="ECO:0000256" key="19">
    <source>
        <dbReference type="ARBA" id="ARBA00047899"/>
    </source>
</evidence>
<comment type="catalytic activity">
    <reaction evidence="20">
        <text>L-seryl-[protein] + ATP = O-phospho-L-seryl-[protein] + ADP + H(+)</text>
        <dbReference type="Rhea" id="RHEA:17989"/>
        <dbReference type="Rhea" id="RHEA-COMP:9863"/>
        <dbReference type="Rhea" id="RHEA-COMP:11604"/>
        <dbReference type="ChEBI" id="CHEBI:15378"/>
        <dbReference type="ChEBI" id="CHEBI:29999"/>
        <dbReference type="ChEBI" id="CHEBI:30616"/>
        <dbReference type="ChEBI" id="CHEBI:83421"/>
        <dbReference type="ChEBI" id="CHEBI:456216"/>
        <dbReference type="EC" id="2.7.11.1"/>
    </reaction>
</comment>
<dbReference type="PROSITE" id="PS51450">
    <property type="entry name" value="LRR"/>
    <property type="match status" value="2"/>
</dbReference>
<dbReference type="InterPro" id="IPR011009">
    <property type="entry name" value="Kinase-like_dom_sf"/>
</dbReference>
<keyword evidence="18" id="KW-0325">Glycoprotein</keyword>
<sequence>METNCFLSVLILCFLFHCSVSWSFTDITIDEDTILTLKTRIAYDPNNVLATNWSRNTYVCNWIGITCGVRLHRVVALNISHLGFKGTVPSQLGNLSFLVFLDISNNSFYGSLPYELARLRRLKYVNFNHNQLSGTVPSSIFNISSLQELRLKHNQLSSMVNLSSCGPNLMLLDLSENMFEGEIPSFISKCRQLQHLTMSFNNFIGGIPREIGNLTEMRILLIEDTKLQGEIPHEIGNLLNLEALALADNYLVGVIPAPIFNISTLNMLALGNNTLSGSLPSSNVLGLPNLESLELPFNNFSGTFPSFITNSSKLKYLEMGGNSFSGFIPNTLGNSLTNLEWLGLAFNYFTSSTPDLSFLNSFSNSKNLRAVVLSANPLNGFLPGSIGNLSISLESIYIKSCNISGSIPKEIGNLKNLMMLDLSRNELTGSIPSTLKNLKNLQGLSLEYNKLEGFIIDDLCHLDNLVELYMESNKLSGAIPACLGYLATLRLLLLGSNRLTSVIPSSLWKLTGILHLNLSSNSLSGTLPLDFGNIKVVIDVDLSKNHLTGDIPATIGGLQDLQILSLRYNSFQGSIPESFGGLTSLEFLDLSNNNLSGVIPSALEALKYLNYLNLSFNQLEGRIPTQGPFANFSGNSFMKNHALCGLPEQQVPSCKRSTHPRSRINLVLAISLPLTFIVFLTLVIVLSVCRKRRSIQPPNNSDIDVSRRAIWRRISRQELVRATNGFSESNLLGKGSFGSVFKGRFLDGMEIAVKVFHMQFERSLKSFDVECEVMSGIRHRNLVKIISCCTTEDFKSLVLEYMPNGSLEKCLYSNECILDLSQRLNIMIDVASALEYLHLDYSIPVVHCDVKPSNVLLDQSMVAHLSDFGIAKLLGEEESMIQTQTLATIGYMAPEYGREGKVSQKGDVYSYGIMLMETFTKKKPTDDIFVGEMSLRRWVGESLNHSIMEVVDHDLLLGEDVYFPAREQCLLSILSLAMNCTIYLPENRINIKNVVTRLTKIRATFLAIQGE</sequence>
<dbReference type="SUPFAM" id="SSF52047">
    <property type="entry name" value="RNI-like"/>
    <property type="match status" value="1"/>
</dbReference>
<dbReference type="InterPro" id="IPR013210">
    <property type="entry name" value="LRR_N_plant-typ"/>
</dbReference>
<evidence type="ECO:0000313" key="25">
    <source>
        <dbReference type="EMBL" id="KAK2662055.1"/>
    </source>
</evidence>
<feature type="transmembrane region" description="Helical" evidence="22">
    <location>
        <begin position="666"/>
        <end position="689"/>
    </location>
</feature>
<dbReference type="Pfam" id="PF00560">
    <property type="entry name" value="LRR_1"/>
    <property type="match status" value="7"/>
</dbReference>
<keyword evidence="15 22" id="KW-1133">Transmembrane helix</keyword>
<dbReference type="EMBL" id="JANJYI010000001">
    <property type="protein sequence ID" value="KAK2662055.1"/>
    <property type="molecule type" value="Genomic_DNA"/>
</dbReference>
<feature type="chain" id="PRO_5042172480" description="non-specific serine/threonine protein kinase" evidence="23">
    <location>
        <begin position="22"/>
        <end position="1011"/>
    </location>
</feature>
<keyword evidence="7" id="KW-0433">Leucine-rich repeat</keyword>
<comment type="subcellular location">
    <subcellularLocation>
        <location evidence="1">Cell membrane</location>
        <topology evidence="1">Single-pass membrane protein</topology>
    </subcellularLocation>
</comment>
<evidence type="ECO:0000256" key="18">
    <source>
        <dbReference type="ARBA" id="ARBA00023180"/>
    </source>
</evidence>
<evidence type="ECO:0000256" key="10">
    <source>
        <dbReference type="ARBA" id="ARBA00022729"/>
    </source>
</evidence>
<dbReference type="SMART" id="SM00220">
    <property type="entry name" value="S_TKc"/>
    <property type="match status" value="1"/>
</dbReference>
<evidence type="ECO:0000256" key="5">
    <source>
        <dbReference type="ARBA" id="ARBA00022527"/>
    </source>
</evidence>
<keyword evidence="5" id="KW-0723">Serine/threonine-protein kinase</keyword>
<feature type="signal peptide" evidence="23">
    <location>
        <begin position="1"/>
        <end position="21"/>
    </location>
</feature>
<dbReference type="PRINTS" id="PR00019">
    <property type="entry name" value="LEURICHRPT"/>
</dbReference>
<keyword evidence="13" id="KW-0418">Kinase</keyword>
<keyword evidence="12 21" id="KW-0547">Nucleotide-binding</keyword>
<dbReference type="InterPro" id="IPR003591">
    <property type="entry name" value="Leu-rich_rpt_typical-subtyp"/>
</dbReference>
<dbReference type="FunFam" id="3.80.10.10:FF:000383">
    <property type="entry name" value="Leucine-rich repeat receptor protein kinase EMS1"/>
    <property type="match status" value="1"/>
</dbReference>
<keyword evidence="16 22" id="KW-0472">Membrane</keyword>
<keyword evidence="11" id="KW-0677">Repeat</keyword>
<dbReference type="Proteomes" id="UP001280121">
    <property type="component" value="Unassembled WGS sequence"/>
</dbReference>
<dbReference type="InterPro" id="IPR008271">
    <property type="entry name" value="Ser/Thr_kinase_AS"/>
</dbReference>
<evidence type="ECO:0000256" key="21">
    <source>
        <dbReference type="PROSITE-ProRule" id="PRU10141"/>
    </source>
</evidence>
<dbReference type="Gene3D" id="3.30.200.20">
    <property type="entry name" value="Phosphorylase Kinase, domain 1"/>
    <property type="match status" value="1"/>
</dbReference>
<dbReference type="GO" id="GO:0004674">
    <property type="term" value="F:protein serine/threonine kinase activity"/>
    <property type="evidence" value="ECO:0007669"/>
    <property type="project" value="UniProtKB-KW"/>
</dbReference>
<accession>A0AAD9XMB5</accession>
<dbReference type="GO" id="GO:0005886">
    <property type="term" value="C:plasma membrane"/>
    <property type="evidence" value="ECO:0007669"/>
    <property type="project" value="UniProtKB-SubCell"/>
</dbReference>
<evidence type="ECO:0000256" key="3">
    <source>
        <dbReference type="ARBA" id="ARBA00012513"/>
    </source>
</evidence>
<reference evidence="25" key="1">
    <citation type="journal article" date="2023" name="Plant J.">
        <title>Genome sequences and population genomics provide insights into the demographic history, inbreeding, and mutation load of two 'living fossil' tree species of Dipteronia.</title>
        <authorList>
            <person name="Feng Y."/>
            <person name="Comes H.P."/>
            <person name="Chen J."/>
            <person name="Zhu S."/>
            <person name="Lu R."/>
            <person name="Zhang X."/>
            <person name="Li P."/>
            <person name="Qiu J."/>
            <person name="Olsen K.M."/>
            <person name="Qiu Y."/>
        </authorList>
    </citation>
    <scope>NUCLEOTIDE SEQUENCE</scope>
    <source>
        <strain evidence="25">KIB01</strain>
    </source>
</reference>
<dbReference type="Pfam" id="PF08263">
    <property type="entry name" value="LRRNT_2"/>
    <property type="match status" value="1"/>
</dbReference>
<dbReference type="GO" id="GO:0033612">
    <property type="term" value="F:receptor serine/threonine kinase binding"/>
    <property type="evidence" value="ECO:0007669"/>
    <property type="project" value="TreeGrafter"/>
</dbReference>
<dbReference type="Gene3D" id="1.10.510.10">
    <property type="entry name" value="Transferase(Phosphotransferase) domain 1"/>
    <property type="match status" value="1"/>
</dbReference>
<feature type="domain" description="Protein kinase" evidence="24">
    <location>
        <begin position="726"/>
        <end position="1006"/>
    </location>
</feature>
<dbReference type="CDD" id="cd14066">
    <property type="entry name" value="STKc_IRAK"/>
    <property type="match status" value="1"/>
</dbReference>
<evidence type="ECO:0000256" key="6">
    <source>
        <dbReference type="ARBA" id="ARBA00022553"/>
    </source>
</evidence>
<dbReference type="InterPro" id="IPR000719">
    <property type="entry name" value="Prot_kinase_dom"/>
</dbReference>
<keyword evidence="26" id="KW-1185">Reference proteome</keyword>
<evidence type="ECO:0000256" key="7">
    <source>
        <dbReference type="ARBA" id="ARBA00022614"/>
    </source>
</evidence>
<keyword evidence="14 21" id="KW-0067">ATP-binding</keyword>
<evidence type="ECO:0000256" key="4">
    <source>
        <dbReference type="ARBA" id="ARBA00022475"/>
    </source>
</evidence>
<organism evidence="25 26">
    <name type="scientific">Dipteronia dyeriana</name>
    <dbReference type="NCBI Taxonomy" id="168575"/>
    <lineage>
        <taxon>Eukaryota</taxon>
        <taxon>Viridiplantae</taxon>
        <taxon>Streptophyta</taxon>
        <taxon>Embryophyta</taxon>
        <taxon>Tracheophyta</taxon>
        <taxon>Spermatophyta</taxon>
        <taxon>Magnoliopsida</taxon>
        <taxon>eudicotyledons</taxon>
        <taxon>Gunneridae</taxon>
        <taxon>Pentapetalae</taxon>
        <taxon>rosids</taxon>
        <taxon>malvids</taxon>
        <taxon>Sapindales</taxon>
        <taxon>Sapindaceae</taxon>
        <taxon>Hippocastanoideae</taxon>
        <taxon>Acereae</taxon>
        <taxon>Dipteronia</taxon>
    </lineage>
</organism>
<dbReference type="InterPro" id="IPR050647">
    <property type="entry name" value="Plant_LRR-RLKs"/>
</dbReference>
<dbReference type="Pfam" id="PF07714">
    <property type="entry name" value="PK_Tyr_Ser-Thr"/>
    <property type="match status" value="1"/>
</dbReference>
<evidence type="ECO:0000256" key="1">
    <source>
        <dbReference type="ARBA" id="ARBA00004162"/>
    </source>
</evidence>
<keyword evidence="10 23" id="KW-0732">Signal</keyword>
<protein>
    <recommendedName>
        <fullName evidence="3">non-specific serine/threonine protein kinase</fullName>
        <ecNumber evidence="3">2.7.11.1</ecNumber>
    </recommendedName>
</protein>
<evidence type="ECO:0000256" key="20">
    <source>
        <dbReference type="ARBA" id="ARBA00048679"/>
    </source>
</evidence>
<comment type="similarity">
    <text evidence="2">Belongs to the protein kinase superfamily. Ser/Thr protein kinase family.</text>
</comment>
<dbReference type="FunFam" id="3.80.10.10:FF:000095">
    <property type="entry name" value="LRR receptor-like serine/threonine-protein kinase GSO1"/>
    <property type="match status" value="1"/>
</dbReference>
<evidence type="ECO:0000256" key="16">
    <source>
        <dbReference type="ARBA" id="ARBA00023136"/>
    </source>
</evidence>
<gene>
    <name evidence="25" type="ORF">Ddye_000629</name>
</gene>
<keyword evidence="4" id="KW-1003">Cell membrane</keyword>
<dbReference type="InterPro" id="IPR032675">
    <property type="entry name" value="LRR_dom_sf"/>
</dbReference>
<name>A0AAD9XMB5_9ROSI</name>
<evidence type="ECO:0000256" key="15">
    <source>
        <dbReference type="ARBA" id="ARBA00022989"/>
    </source>
</evidence>
<evidence type="ECO:0000256" key="14">
    <source>
        <dbReference type="ARBA" id="ARBA00022840"/>
    </source>
</evidence>
<dbReference type="PROSITE" id="PS00108">
    <property type="entry name" value="PROTEIN_KINASE_ST"/>
    <property type="match status" value="1"/>
</dbReference>
<evidence type="ECO:0000256" key="11">
    <source>
        <dbReference type="ARBA" id="ARBA00022737"/>
    </source>
</evidence>
<evidence type="ECO:0000256" key="17">
    <source>
        <dbReference type="ARBA" id="ARBA00023170"/>
    </source>
</evidence>
<evidence type="ECO:0000256" key="8">
    <source>
        <dbReference type="ARBA" id="ARBA00022679"/>
    </source>
</evidence>
<proteinExistence type="inferred from homology"/>
<dbReference type="PANTHER" id="PTHR48056">
    <property type="entry name" value="LRR RECEPTOR-LIKE SERINE/THREONINE-PROTEIN KINASE-RELATED"/>
    <property type="match status" value="1"/>
</dbReference>
<evidence type="ECO:0000256" key="23">
    <source>
        <dbReference type="SAM" id="SignalP"/>
    </source>
</evidence>
<evidence type="ECO:0000256" key="9">
    <source>
        <dbReference type="ARBA" id="ARBA00022692"/>
    </source>
</evidence>
<dbReference type="GO" id="GO:0009653">
    <property type="term" value="P:anatomical structure morphogenesis"/>
    <property type="evidence" value="ECO:0007669"/>
    <property type="project" value="UniProtKB-ARBA"/>
</dbReference>
<evidence type="ECO:0000256" key="12">
    <source>
        <dbReference type="ARBA" id="ARBA00022741"/>
    </source>
</evidence>
<dbReference type="Pfam" id="PF13855">
    <property type="entry name" value="LRR_8"/>
    <property type="match status" value="2"/>
</dbReference>
<dbReference type="SMART" id="SM00369">
    <property type="entry name" value="LRR_TYP"/>
    <property type="match status" value="9"/>
</dbReference>
<dbReference type="InterPro" id="IPR001611">
    <property type="entry name" value="Leu-rich_rpt"/>
</dbReference>
<comment type="catalytic activity">
    <reaction evidence="19">
        <text>L-threonyl-[protein] + ATP = O-phospho-L-threonyl-[protein] + ADP + H(+)</text>
        <dbReference type="Rhea" id="RHEA:46608"/>
        <dbReference type="Rhea" id="RHEA-COMP:11060"/>
        <dbReference type="Rhea" id="RHEA-COMP:11605"/>
        <dbReference type="ChEBI" id="CHEBI:15378"/>
        <dbReference type="ChEBI" id="CHEBI:30013"/>
        <dbReference type="ChEBI" id="CHEBI:30616"/>
        <dbReference type="ChEBI" id="CHEBI:61977"/>
        <dbReference type="ChEBI" id="CHEBI:456216"/>
        <dbReference type="EC" id="2.7.11.1"/>
    </reaction>
</comment>
<dbReference type="FunFam" id="3.80.10.10:FF:000400">
    <property type="entry name" value="Nuclear pore complex protein NUP107"/>
    <property type="match status" value="1"/>
</dbReference>
<dbReference type="SUPFAM" id="SSF56112">
    <property type="entry name" value="Protein kinase-like (PK-like)"/>
    <property type="match status" value="1"/>
</dbReference>
<keyword evidence="6" id="KW-0597">Phosphoprotein</keyword>
<dbReference type="FunFam" id="3.30.200.20:FF:000661">
    <property type="entry name" value="Serine-threonine protein kinase plant-type"/>
    <property type="match status" value="1"/>
</dbReference>
<dbReference type="PROSITE" id="PS50011">
    <property type="entry name" value="PROTEIN_KINASE_DOM"/>
    <property type="match status" value="1"/>
</dbReference>
<evidence type="ECO:0000256" key="13">
    <source>
        <dbReference type="ARBA" id="ARBA00022777"/>
    </source>
</evidence>
<dbReference type="PROSITE" id="PS00107">
    <property type="entry name" value="PROTEIN_KINASE_ATP"/>
    <property type="match status" value="1"/>
</dbReference>